<feature type="transmembrane region" description="Helical" evidence="5">
    <location>
        <begin position="200"/>
        <end position="220"/>
    </location>
</feature>
<comment type="caution">
    <text evidence="7">The sequence shown here is derived from an EMBL/GenBank/DDBJ whole genome shotgun (WGS) entry which is preliminary data.</text>
</comment>
<feature type="transmembrane region" description="Helical" evidence="5">
    <location>
        <begin position="472"/>
        <end position="491"/>
    </location>
</feature>
<evidence type="ECO:0000259" key="6">
    <source>
        <dbReference type="Pfam" id="PF04932"/>
    </source>
</evidence>
<dbReference type="RefSeq" id="WP_135671134.1">
    <property type="nucleotide sequence ID" value="NZ_RQGN01000056.1"/>
</dbReference>
<keyword evidence="3 5" id="KW-1133">Transmembrane helix</keyword>
<gene>
    <name evidence="7" type="ORF">EHQ76_11725</name>
</gene>
<feature type="transmembrane region" description="Helical" evidence="5">
    <location>
        <begin position="304"/>
        <end position="321"/>
    </location>
</feature>
<feature type="transmembrane region" description="Helical" evidence="5">
    <location>
        <begin position="351"/>
        <end position="375"/>
    </location>
</feature>
<keyword evidence="7" id="KW-0436">Ligase</keyword>
<evidence type="ECO:0000256" key="4">
    <source>
        <dbReference type="ARBA" id="ARBA00023136"/>
    </source>
</evidence>
<dbReference type="GO" id="GO:0016020">
    <property type="term" value="C:membrane"/>
    <property type="evidence" value="ECO:0007669"/>
    <property type="project" value="UniProtKB-SubCell"/>
</dbReference>
<feature type="transmembrane region" description="Helical" evidence="5">
    <location>
        <begin position="529"/>
        <end position="548"/>
    </location>
</feature>
<evidence type="ECO:0000256" key="2">
    <source>
        <dbReference type="ARBA" id="ARBA00022692"/>
    </source>
</evidence>
<feature type="domain" description="O-antigen ligase-related" evidence="6">
    <location>
        <begin position="310"/>
        <end position="451"/>
    </location>
</feature>
<feature type="transmembrane region" description="Helical" evidence="5">
    <location>
        <begin position="119"/>
        <end position="136"/>
    </location>
</feature>
<feature type="transmembrane region" description="Helical" evidence="5">
    <location>
        <begin position="164"/>
        <end position="180"/>
    </location>
</feature>
<dbReference type="InterPro" id="IPR007016">
    <property type="entry name" value="O-antigen_ligase-rel_domated"/>
</dbReference>
<proteinExistence type="predicted"/>
<dbReference type="Proteomes" id="UP000298429">
    <property type="component" value="Unassembled WGS sequence"/>
</dbReference>
<dbReference type="OrthoDB" id="341931at2"/>
<keyword evidence="2 5" id="KW-0812">Transmembrane</keyword>
<dbReference type="AlphaFoldDB" id="A0A5F2B4T4"/>
<dbReference type="GO" id="GO:0016874">
    <property type="term" value="F:ligase activity"/>
    <property type="evidence" value="ECO:0007669"/>
    <property type="project" value="UniProtKB-KW"/>
</dbReference>
<dbReference type="PANTHER" id="PTHR37422">
    <property type="entry name" value="TEICHURONIC ACID BIOSYNTHESIS PROTEIN TUAE"/>
    <property type="match status" value="1"/>
</dbReference>
<protein>
    <submittedName>
        <fullName evidence="7">O-antigen ligase domain-containing protein</fullName>
    </submittedName>
</protein>
<dbReference type="EMBL" id="RQGN01000056">
    <property type="protein sequence ID" value="TGM00596.1"/>
    <property type="molecule type" value="Genomic_DNA"/>
</dbReference>
<evidence type="ECO:0000313" key="7">
    <source>
        <dbReference type="EMBL" id="TGM00596.1"/>
    </source>
</evidence>
<feature type="transmembrane region" description="Helical" evidence="5">
    <location>
        <begin position="327"/>
        <end position="344"/>
    </location>
</feature>
<dbReference type="Pfam" id="PF04932">
    <property type="entry name" value="Wzy_C"/>
    <property type="match status" value="1"/>
</dbReference>
<name>A0A5F2B4T4_9LEPT</name>
<feature type="transmembrane region" description="Helical" evidence="5">
    <location>
        <begin position="273"/>
        <end position="292"/>
    </location>
</feature>
<evidence type="ECO:0000313" key="8">
    <source>
        <dbReference type="Proteomes" id="UP000298429"/>
    </source>
</evidence>
<feature type="transmembrane region" description="Helical" evidence="5">
    <location>
        <begin position="497"/>
        <end position="517"/>
    </location>
</feature>
<reference evidence="7 8" key="1">
    <citation type="journal article" date="2019" name="PLoS Negl. Trop. Dis.">
        <title>Revisiting the worldwide diversity of Leptospira species in the environment.</title>
        <authorList>
            <person name="Vincent A.T."/>
            <person name="Schiettekatte O."/>
            <person name="Bourhy P."/>
            <person name="Veyrier F.J."/>
            <person name="Picardeau M."/>
        </authorList>
    </citation>
    <scope>NUCLEOTIDE SEQUENCE [LARGE SCALE GENOMIC DNA]</scope>
    <source>
        <strain evidence="7 8">201702444</strain>
    </source>
</reference>
<feature type="transmembrane region" description="Helical" evidence="5">
    <location>
        <begin position="439"/>
        <end position="460"/>
    </location>
</feature>
<comment type="subcellular location">
    <subcellularLocation>
        <location evidence="1">Membrane</location>
        <topology evidence="1">Multi-pass membrane protein</topology>
    </subcellularLocation>
</comment>
<organism evidence="7 8">
    <name type="scientific">Leptospira barantonii</name>
    <dbReference type="NCBI Taxonomy" id="2023184"/>
    <lineage>
        <taxon>Bacteria</taxon>
        <taxon>Pseudomonadati</taxon>
        <taxon>Spirochaetota</taxon>
        <taxon>Spirochaetia</taxon>
        <taxon>Leptospirales</taxon>
        <taxon>Leptospiraceae</taxon>
        <taxon>Leptospira</taxon>
    </lineage>
</organism>
<evidence type="ECO:0000256" key="3">
    <source>
        <dbReference type="ARBA" id="ARBA00022989"/>
    </source>
</evidence>
<dbReference type="InterPro" id="IPR051533">
    <property type="entry name" value="WaaL-like"/>
</dbReference>
<accession>A0A5F2B4T4</accession>
<keyword evidence="4 5" id="KW-0472">Membrane</keyword>
<dbReference type="PANTHER" id="PTHR37422:SF23">
    <property type="entry name" value="TEICHURONIC ACID BIOSYNTHESIS PROTEIN TUAE"/>
    <property type="match status" value="1"/>
</dbReference>
<sequence length="682" mass="78961">MENRIRNQIENFSATPRLRSAVWIVFSVLLILPLLSFYPWKFRIGFVLLFILYAWVDVLSPLVGTFLVVASGVFFGNHPGGRFLEIQDCLWVFWCVRGIVENRLHGNSIFEEGFWKRPIGILLILFWCSGFLSLLANPDLILDLRFYQKGWFWFLHSTELEPNYPWKLLFLGVLFCYGFMARKNWLDEKYKNSEEFSTFVYTFSGGIVSGVVVSIVFGWAEYFFPFVKNTLDSYHTWLDGYKLVALPHSLIPSLEKYLPKDAIQSLFWNRSWYAIYVISSLPFFWDFLGNVTKNQNFRIFKKEWIWLPLAVSILGITFFWIGARGGVLSFAAFCVITLCVWFYFSFVKNEVVIRVLSFSFAGLFVVGAILFPLFVVGTQGGGSGDPERLSHFIAGLKLAIEKPLLGGGFESFGWYNECCLNPLKRESAYHTTHNQTVQIFSGLGFFGLVVYSLLWGILLYGLLRFRNEKKSVLHSSLIVGSVSAVFIYSFFQEWFYLRAVYFQWIVLFLIFGNFTDLKVRFPFEKSLKNIQLLAIVSFVLLLGSWIFFPTKTYLSGIYFPPVKSEGGAEQSRFEAWVLAGEGKMTLVSKPNLYDVWPDWNLEKGSLSLSVSGGKWREYKPTKFEEPREYLTLQTIEGENLLKSSCVLLKEPNFLQTLIFWKLEPIDPEPRKICSRIRIQKYL</sequence>
<feature type="transmembrane region" description="Helical" evidence="5">
    <location>
        <begin position="46"/>
        <end position="75"/>
    </location>
</feature>
<feature type="transmembrane region" description="Helical" evidence="5">
    <location>
        <begin position="21"/>
        <end position="40"/>
    </location>
</feature>
<evidence type="ECO:0000256" key="5">
    <source>
        <dbReference type="SAM" id="Phobius"/>
    </source>
</evidence>
<evidence type="ECO:0000256" key="1">
    <source>
        <dbReference type="ARBA" id="ARBA00004141"/>
    </source>
</evidence>